<accession>O43454</accession>
<sequence length="30" mass="3468">HSSIFKICFYRNVQVLLDSFELLPVSDLSP</sequence>
<dbReference type="AlphaFoldDB" id="O43454"/>
<feature type="non-terminal residue" evidence="1">
    <location>
        <position position="1"/>
    </location>
</feature>
<name>O43454_HUMAN</name>
<organism evidence="1">
    <name type="scientific">Homo sapiens</name>
    <name type="common">Human</name>
    <dbReference type="NCBI Taxonomy" id="9606"/>
    <lineage>
        <taxon>Eukaryota</taxon>
        <taxon>Metazoa</taxon>
        <taxon>Chordata</taxon>
        <taxon>Craniata</taxon>
        <taxon>Vertebrata</taxon>
        <taxon>Euteleostomi</taxon>
        <taxon>Mammalia</taxon>
        <taxon>Eutheria</taxon>
        <taxon>Euarchontoglires</taxon>
        <taxon>Primates</taxon>
        <taxon>Haplorrhini</taxon>
        <taxon>Catarrhini</taxon>
        <taxon>Hominidae</taxon>
        <taxon>Homo</taxon>
    </lineage>
</organism>
<dbReference type="EMBL" id="AF017336">
    <property type="protein sequence ID" value="AAB92500.1"/>
    <property type="molecule type" value="Genomic_DNA"/>
</dbReference>
<protein>
    <submittedName>
        <fullName evidence="1">Uncharacterized protein</fullName>
    </submittedName>
</protein>
<reference evidence="1" key="1">
    <citation type="journal article" date="1997" name="Biol. Psychiatry">
        <title>Identification of differentially expressed RNA transcripts in neuropsychiatric disorders.</title>
        <authorList>
            <person name="Yee F."/>
            <person name="Yolken R.H."/>
        </authorList>
    </citation>
    <scope>NUCLEOTIDE SEQUENCE</scope>
</reference>
<proteinExistence type="predicted"/>
<evidence type="ECO:0000313" key="1">
    <source>
        <dbReference type="EMBL" id="AAB92500.1"/>
    </source>
</evidence>